<dbReference type="PANTHER" id="PTHR12203:SF35">
    <property type="entry name" value="PROTEIN O-GLUCOSYLTRANSFERASE 1"/>
    <property type="match status" value="1"/>
</dbReference>
<comment type="similarity">
    <text evidence="1">Belongs to the glycosyltransferase 90 family.</text>
</comment>
<evidence type="ECO:0000259" key="4">
    <source>
        <dbReference type="Pfam" id="PF05686"/>
    </source>
</evidence>
<accession>A0A699YDW5</accession>
<feature type="non-terminal residue" evidence="5">
    <location>
        <position position="527"/>
    </location>
</feature>
<dbReference type="EMBL" id="BLLF01000151">
    <property type="protein sequence ID" value="GFH08287.1"/>
    <property type="molecule type" value="Genomic_DNA"/>
</dbReference>
<protein>
    <recommendedName>
        <fullName evidence="4">Glycosyl transferase CAP10 domain-containing protein</fullName>
    </recommendedName>
</protein>
<organism evidence="5 6">
    <name type="scientific">Haematococcus lacustris</name>
    <name type="common">Green alga</name>
    <name type="synonym">Haematococcus pluvialis</name>
    <dbReference type="NCBI Taxonomy" id="44745"/>
    <lineage>
        <taxon>Eukaryota</taxon>
        <taxon>Viridiplantae</taxon>
        <taxon>Chlorophyta</taxon>
        <taxon>core chlorophytes</taxon>
        <taxon>Chlorophyceae</taxon>
        <taxon>CS clade</taxon>
        <taxon>Chlamydomonadales</taxon>
        <taxon>Haematococcaceae</taxon>
        <taxon>Haematococcus</taxon>
    </lineage>
</organism>
<dbReference type="Pfam" id="PF05686">
    <property type="entry name" value="Glyco_transf_90"/>
    <property type="match status" value="1"/>
</dbReference>
<reference evidence="5 6" key="1">
    <citation type="submission" date="2020-02" db="EMBL/GenBank/DDBJ databases">
        <title>Draft genome sequence of Haematococcus lacustris strain NIES-144.</title>
        <authorList>
            <person name="Morimoto D."/>
            <person name="Nakagawa S."/>
            <person name="Yoshida T."/>
            <person name="Sawayama S."/>
        </authorList>
    </citation>
    <scope>NUCLEOTIDE SEQUENCE [LARGE SCALE GENOMIC DNA]</scope>
    <source>
        <strain evidence="5 6">NIES-144</strain>
    </source>
</reference>
<evidence type="ECO:0000256" key="3">
    <source>
        <dbReference type="SAM" id="MobiDB-lite"/>
    </source>
</evidence>
<dbReference type="GO" id="GO:0016740">
    <property type="term" value="F:transferase activity"/>
    <property type="evidence" value="ECO:0007669"/>
    <property type="project" value="UniProtKB-KW"/>
</dbReference>
<proteinExistence type="inferred from homology"/>
<dbReference type="Proteomes" id="UP000485058">
    <property type="component" value="Unassembled WGS sequence"/>
</dbReference>
<evidence type="ECO:0000256" key="1">
    <source>
        <dbReference type="ARBA" id="ARBA00010118"/>
    </source>
</evidence>
<evidence type="ECO:0000256" key="2">
    <source>
        <dbReference type="ARBA" id="ARBA00022679"/>
    </source>
</evidence>
<feature type="region of interest" description="Disordered" evidence="3">
    <location>
        <begin position="1"/>
        <end position="21"/>
    </location>
</feature>
<name>A0A699YDW5_HAELA</name>
<dbReference type="AlphaFoldDB" id="A0A699YDW5"/>
<feature type="non-terminal residue" evidence="5">
    <location>
        <position position="1"/>
    </location>
</feature>
<comment type="caution">
    <text evidence="5">The sequence shown here is derived from an EMBL/GenBank/DDBJ whole genome shotgun (WGS) entry which is preliminary data.</text>
</comment>
<feature type="region of interest" description="Disordered" evidence="3">
    <location>
        <begin position="237"/>
        <end position="279"/>
    </location>
</feature>
<keyword evidence="2" id="KW-0808">Transferase</keyword>
<dbReference type="InterPro" id="IPR051091">
    <property type="entry name" value="O-Glucosyltr/Glycosyltrsf_90"/>
</dbReference>
<keyword evidence="6" id="KW-1185">Reference proteome</keyword>
<evidence type="ECO:0000313" key="6">
    <source>
        <dbReference type="Proteomes" id="UP000485058"/>
    </source>
</evidence>
<feature type="domain" description="Glycosyl transferase CAP10" evidence="4">
    <location>
        <begin position="377"/>
        <end position="448"/>
    </location>
</feature>
<evidence type="ECO:0000313" key="5">
    <source>
        <dbReference type="EMBL" id="GFH08287.1"/>
    </source>
</evidence>
<dbReference type="PANTHER" id="PTHR12203">
    <property type="entry name" value="KDEL LYS-ASP-GLU-LEU CONTAINING - RELATED"/>
    <property type="match status" value="1"/>
</dbReference>
<feature type="compositionally biased region" description="Basic and acidic residues" evidence="3">
    <location>
        <begin position="8"/>
        <end position="17"/>
    </location>
</feature>
<dbReference type="InterPro" id="IPR006598">
    <property type="entry name" value="CAP10"/>
</dbReference>
<gene>
    <name evidence="5" type="ORF">HaLaN_03223</name>
</gene>
<sequence length="527" mass="60273">WQGPAWWPDHENPRRSDGSWPLSEASKLRGPPMNACYYNYGVLKFKIWRGELYGYGTSFLRAAHWTNRMYRNYLVEQLLAVMWLYKDFPEEMDIFYCWWDTPCQCDLKVPFLQASSQYIGKPTTADAAASSLRRPETAPAWQQSAAQHSELTKRQLLATEALPADADLSQLLDITVLRSSFLMFEDGSHRFNRKTPTTRGWLWVYPDTWRELSLAPEQLRLYSDCLVARARNASLSSHRQKLGATDDTEPAAYNPTDDVSERRAGSDNTSADEPDIKTDLQPWPRIPRLVWRGRATGYIRGWNPVVAHDHQWRHSSKLGSLLLNKRLYMSLLARPYPWMDVGITGLVPDPMSGFRARGSTAGPQMDKQIMMVVGKPNVTMEAWAQYDLTLSVDGFGPPWRLPRQLLGMTPIVKVDSPFKEWFARRLQPGVHYEPVEYDLSSLAYRTKQLIAEAHSGSDRLHRMAIAAREMAIDDFHAIRQVRPGRPRLVAIGIGQPTPSSRPSCQVYGSLPYQANEGLLDYYHNMYC</sequence>